<dbReference type="EMBL" id="MLAW01000068">
    <property type="protein sequence ID" value="OJJ15743.1"/>
    <property type="molecule type" value="Genomic_DNA"/>
</dbReference>
<evidence type="ECO:0000256" key="1">
    <source>
        <dbReference type="SAM" id="Phobius"/>
    </source>
</evidence>
<name>A0A1L9QK48_9CYAN</name>
<dbReference type="Proteomes" id="UP000183940">
    <property type="component" value="Unassembled WGS sequence"/>
</dbReference>
<keyword evidence="1" id="KW-0472">Membrane</keyword>
<protein>
    <submittedName>
        <fullName evidence="2">Uncharacterized protein</fullName>
    </submittedName>
</protein>
<dbReference type="AlphaFoldDB" id="A0A1L9QK48"/>
<keyword evidence="1" id="KW-1133">Transmembrane helix</keyword>
<keyword evidence="1" id="KW-0812">Transmembrane</keyword>
<evidence type="ECO:0000313" key="2">
    <source>
        <dbReference type="EMBL" id="OJJ15743.1"/>
    </source>
</evidence>
<gene>
    <name evidence="2" type="ORF">BI308_24160</name>
</gene>
<sequence>MLKFEPKWIKVILINMGSVLLSLELLSLGFYGLKMQQWFYTRSPESKQTYEAVHEIGNTGVNLDESLLLRLHPYFGYTDFKPEEPTINNYQFGSLRDYPVLKQNERQYIIGIFGGSVALAIANTEAQYQIVTNTLQQLPQFADKEIIVLNFAQGGYKQPQQLLVFNYFLSLGQRFDMVINIDGFNEVALSSLNYPENVHLSLPNASLMKALVNLGNHQFSAKDLEIAIKNREYNATLRKIQNRQNSCWFALCYISQQFHYQLLRRDYQQFLSQQEQKTSETVVLAPISNAFSLFYLNPPDPDTTAKTLYPKIAQTWVNSSILMDQTLTSQNGLYFHFLQPNQYYPTQRQFTPEEQKQAINPEQIYAQGVQQGYPILMAALTQLQNNQVNIFNAATVFDAESQPVYSDDCCHYNLLGNQIFSQFIANRIVETLQAEQSSTTAQTKSKNLAINNP</sequence>
<feature type="transmembrane region" description="Helical" evidence="1">
    <location>
        <begin position="12"/>
        <end position="33"/>
    </location>
</feature>
<comment type="caution">
    <text evidence="2">The sequence shown here is derived from an EMBL/GenBank/DDBJ whole genome shotgun (WGS) entry which is preliminary data.</text>
</comment>
<organism evidence="2 3">
    <name type="scientific">Roseofilum reptotaenium AO1-A</name>
    <dbReference type="NCBI Taxonomy" id="1925591"/>
    <lineage>
        <taxon>Bacteria</taxon>
        <taxon>Bacillati</taxon>
        <taxon>Cyanobacteriota</taxon>
        <taxon>Cyanophyceae</taxon>
        <taxon>Desertifilales</taxon>
        <taxon>Desertifilaceae</taxon>
        <taxon>Roseofilum</taxon>
    </lineage>
</organism>
<dbReference type="STRING" id="1925591.BI308_24160"/>
<proteinExistence type="predicted"/>
<accession>A0A1L9QK48</accession>
<keyword evidence="3" id="KW-1185">Reference proteome</keyword>
<evidence type="ECO:0000313" key="3">
    <source>
        <dbReference type="Proteomes" id="UP000183940"/>
    </source>
</evidence>
<reference evidence="2" key="1">
    <citation type="submission" date="2016-10" db="EMBL/GenBank/DDBJ databases">
        <title>CRISPR-Cas defence system in Roseofilum reptotaenium: evidence of a bacteriophage-cyanobacterium arms race in the coral black band disease.</title>
        <authorList>
            <person name="Buerger P."/>
            <person name="Wood-Charlson E.M."/>
            <person name="Weynberg K.D."/>
            <person name="Willis B."/>
            <person name="Van Oppen M.J."/>
        </authorList>
    </citation>
    <scope>NUCLEOTIDE SEQUENCE [LARGE SCALE GENOMIC DNA]</scope>
    <source>
        <strain evidence="2">AO1-A</strain>
    </source>
</reference>
<dbReference type="SUPFAM" id="SSF52266">
    <property type="entry name" value="SGNH hydrolase"/>
    <property type="match status" value="1"/>
</dbReference>